<evidence type="ECO:0000313" key="1">
    <source>
        <dbReference type="EMBL" id="UXX84121.1"/>
    </source>
</evidence>
<protein>
    <submittedName>
        <fullName evidence="1">DUF2867 domain-containing protein</fullName>
    </submittedName>
</protein>
<dbReference type="InterPro" id="IPR021295">
    <property type="entry name" value="DUF2867"/>
</dbReference>
<gene>
    <name evidence="1" type="ORF">N7U68_05575</name>
</gene>
<proteinExistence type="predicted"/>
<dbReference type="RefSeq" id="WP_263048504.1">
    <property type="nucleotide sequence ID" value="NZ_CP106738.1"/>
</dbReference>
<organism evidence="1 2">
    <name type="scientific">Roseovarius pelagicus</name>
    <dbReference type="NCBI Taxonomy" id="2980108"/>
    <lineage>
        <taxon>Bacteria</taxon>
        <taxon>Pseudomonadati</taxon>
        <taxon>Pseudomonadota</taxon>
        <taxon>Alphaproteobacteria</taxon>
        <taxon>Rhodobacterales</taxon>
        <taxon>Roseobacteraceae</taxon>
        <taxon>Roseovarius</taxon>
    </lineage>
</organism>
<sequence length="154" mass="17597">MFYPDVKTVPLPAKCRLWSFHDDGDFIDGYRVAAPFTPREAAEIAMKFPAWVYALMGLRQIVMWPFGLKGRAAGSDTISIFPVTEESDSEMILGFNDKHLDFRIAIFSTGSHVHCGTWVRRNNWLGRAYLFVIMPLHVFITRQMLARVARAART</sequence>
<name>A0ABY6DDA2_9RHOB</name>
<dbReference type="Proteomes" id="UP001064087">
    <property type="component" value="Chromosome"/>
</dbReference>
<reference evidence="1" key="1">
    <citation type="submission" date="2022-10" db="EMBL/GenBank/DDBJ databases">
        <title>Roseovarius pelagicus sp. nov., isolated from Arctic seawater.</title>
        <authorList>
            <person name="Hong Y.W."/>
            <person name="Hwang C.Y."/>
        </authorList>
    </citation>
    <scope>NUCLEOTIDE SEQUENCE</scope>
    <source>
        <strain evidence="1">HL-MP18</strain>
    </source>
</reference>
<accession>A0ABY6DDA2</accession>
<dbReference type="Pfam" id="PF11066">
    <property type="entry name" value="DUF2867"/>
    <property type="match status" value="1"/>
</dbReference>
<keyword evidence="2" id="KW-1185">Reference proteome</keyword>
<dbReference type="EMBL" id="CP106738">
    <property type="protein sequence ID" value="UXX84121.1"/>
    <property type="molecule type" value="Genomic_DNA"/>
</dbReference>
<evidence type="ECO:0000313" key="2">
    <source>
        <dbReference type="Proteomes" id="UP001064087"/>
    </source>
</evidence>